<evidence type="ECO:0000256" key="1">
    <source>
        <dbReference type="ARBA" id="ARBA00022723"/>
    </source>
</evidence>
<evidence type="ECO:0000256" key="4">
    <source>
        <dbReference type="PROSITE-ProRule" id="PRU00134"/>
    </source>
</evidence>
<feature type="domain" description="MYND-type" evidence="6">
    <location>
        <begin position="74"/>
        <end position="120"/>
    </location>
</feature>
<organism evidence="7 8">
    <name type="scientific">Geodia barretti</name>
    <name type="common">Barrett's horny sponge</name>
    <dbReference type="NCBI Taxonomy" id="519541"/>
    <lineage>
        <taxon>Eukaryota</taxon>
        <taxon>Metazoa</taxon>
        <taxon>Porifera</taxon>
        <taxon>Demospongiae</taxon>
        <taxon>Heteroscleromorpha</taxon>
        <taxon>Tetractinellida</taxon>
        <taxon>Astrophorina</taxon>
        <taxon>Geodiidae</taxon>
        <taxon>Geodia</taxon>
    </lineage>
</organism>
<dbReference type="Proteomes" id="UP001174909">
    <property type="component" value="Unassembled WGS sequence"/>
</dbReference>
<name>A0AA35S6J2_GEOBA</name>
<gene>
    <name evidence="7" type="ORF">GBAR_LOCUS14170</name>
</gene>
<dbReference type="Gene3D" id="2.170.270.10">
    <property type="entry name" value="SET domain"/>
    <property type="match status" value="1"/>
</dbReference>
<accession>A0AA35S6J2</accession>
<evidence type="ECO:0000259" key="6">
    <source>
        <dbReference type="PROSITE" id="PS50865"/>
    </source>
</evidence>
<dbReference type="InterPro" id="IPR046341">
    <property type="entry name" value="SET_dom_sf"/>
</dbReference>
<keyword evidence="8" id="KW-1185">Reference proteome</keyword>
<feature type="region of interest" description="Disordered" evidence="5">
    <location>
        <begin position="123"/>
        <end position="142"/>
    </location>
</feature>
<proteinExistence type="predicted"/>
<keyword evidence="3" id="KW-0862">Zinc</keyword>
<evidence type="ECO:0000313" key="8">
    <source>
        <dbReference type="Proteomes" id="UP001174909"/>
    </source>
</evidence>
<keyword evidence="1" id="KW-0479">Metal-binding</keyword>
<evidence type="ECO:0000256" key="2">
    <source>
        <dbReference type="ARBA" id="ARBA00022771"/>
    </source>
</evidence>
<dbReference type="EMBL" id="CASHTH010002073">
    <property type="protein sequence ID" value="CAI8024390.1"/>
    <property type="molecule type" value="Genomic_DNA"/>
</dbReference>
<dbReference type="GO" id="GO:0008270">
    <property type="term" value="F:zinc ion binding"/>
    <property type="evidence" value="ECO:0007669"/>
    <property type="project" value="UniProtKB-KW"/>
</dbReference>
<dbReference type="AlphaFoldDB" id="A0AA35S6J2"/>
<dbReference type="Pfam" id="PF01753">
    <property type="entry name" value="zf-MYND"/>
    <property type="match status" value="1"/>
</dbReference>
<sequence length="152" mass="17305">MAAQQDEREQAPGRPRVRRWWQDNGICPPLAVKEKEGRGGGVFTTEDLKCGTEVLPPIAPLACALMSDVRGCYCDYCFKSVEDCGKPLRRCSRCRFAYYCSKACQVMSCFQCSYWHKTPTHTHTHPHTHTHTPTHTHTHTHTHTCKMQLTGK</sequence>
<reference evidence="7" key="1">
    <citation type="submission" date="2023-03" db="EMBL/GenBank/DDBJ databases">
        <authorList>
            <person name="Steffen K."/>
            <person name="Cardenas P."/>
        </authorList>
    </citation>
    <scope>NUCLEOTIDE SEQUENCE</scope>
</reference>
<dbReference type="PROSITE" id="PS50865">
    <property type="entry name" value="ZF_MYND_2"/>
    <property type="match status" value="1"/>
</dbReference>
<dbReference type="InterPro" id="IPR002893">
    <property type="entry name" value="Znf_MYND"/>
</dbReference>
<comment type="caution">
    <text evidence="7">The sequence shown here is derived from an EMBL/GenBank/DDBJ whole genome shotgun (WGS) entry which is preliminary data.</text>
</comment>
<evidence type="ECO:0000256" key="5">
    <source>
        <dbReference type="SAM" id="MobiDB-lite"/>
    </source>
</evidence>
<evidence type="ECO:0000313" key="7">
    <source>
        <dbReference type="EMBL" id="CAI8024390.1"/>
    </source>
</evidence>
<protein>
    <recommendedName>
        <fullName evidence="6">MYND-type domain-containing protein</fullName>
    </recommendedName>
</protein>
<keyword evidence="2 4" id="KW-0863">Zinc-finger</keyword>
<evidence type="ECO:0000256" key="3">
    <source>
        <dbReference type="ARBA" id="ARBA00022833"/>
    </source>
</evidence>
<dbReference type="SUPFAM" id="SSF82199">
    <property type="entry name" value="SET domain"/>
    <property type="match status" value="1"/>
</dbReference>
<dbReference type="Gene3D" id="6.10.140.2220">
    <property type="match status" value="1"/>
</dbReference>